<dbReference type="EMBL" id="JAGDFM010000394">
    <property type="protein sequence ID" value="KAG7378809.1"/>
    <property type="molecule type" value="Genomic_DNA"/>
</dbReference>
<dbReference type="Proteomes" id="UP000694044">
    <property type="component" value="Unassembled WGS sequence"/>
</dbReference>
<protein>
    <submittedName>
        <fullName evidence="2">Uncharacterized protein</fullName>
    </submittedName>
</protein>
<keyword evidence="1" id="KW-0472">Membrane</keyword>
<dbReference type="AlphaFoldDB" id="A0A8T1VF76"/>
<dbReference type="OrthoDB" id="114826at2759"/>
<reference evidence="2" key="1">
    <citation type="submission" date="2021-02" db="EMBL/GenBank/DDBJ databases">
        <authorList>
            <person name="Palmer J.M."/>
        </authorList>
    </citation>
    <scope>NUCLEOTIDE SEQUENCE</scope>
    <source>
        <strain evidence="2">SCRP734</strain>
    </source>
</reference>
<sequence length="98" mass="11011">MVETSPSECAIRIVEAEEKVPARPGAEFKPLTSGQLLLKTRHKADQRALLGDLADDEDHDEEDPGRECFLSRFLAASMTLLVGGFVYFVVLQHWLLKR</sequence>
<name>A0A8T1VF76_9STRA</name>
<keyword evidence="1" id="KW-1133">Transmembrane helix</keyword>
<keyword evidence="3" id="KW-1185">Reference proteome</keyword>
<accession>A0A8T1VF76</accession>
<proteinExistence type="predicted"/>
<gene>
    <name evidence="2" type="ORF">PHYPSEUDO_009472</name>
</gene>
<keyword evidence="1" id="KW-0812">Transmembrane</keyword>
<evidence type="ECO:0000256" key="1">
    <source>
        <dbReference type="SAM" id="Phobius"/>
    </source>
</evidence>
<evidence type="ECO:0000313" key="2">
    <source>
        <dbReference type="EMBL" id="KAG7378809.1"/>
    </source>
</evidence>
<comment type="caution">
    <text evidence="2">The sequence shown here is derived from an EMBL/GenBank/DDBJ whole genome shotgun (WGS) entry which is preliminary data.</text>
</comment>
<organism evidence="2 3">
    <name type="scientific">Phytophthora pseudosyringae</name>
    <dbReference type="NCBI Taxonomy" id="221518"/>
    <lineage>
        <taxon>Eukaryota</taxon>
        <taxon>Sar</taxon>
        <taxon>Stramenopiles</taxon>
        <taxon>Oomycota</taxon>
        <taxon>Peronosporomycetes</taxon>
        <taxon>Peronosporales</taxon>
        <taxon>Peronosporaceae</taxon>
        <taxon>Phytophthora</taxon>
    </lineage>
</organism>
<feature type="transmembrane region" description="Helical" evidence="1">
    <location>
        <begin position="73"/>
        <end position="96"/>
    </location>
</feature>
<evidence type="ECO:0000313" key="3">
    <source>
        <dbReference type="Proteomes" id="UP000694044"/>
    </source>
</evidence>